<keyword evidence="2" id="KW-1185">Reference proteome</keyword>
<dbReference type="Proteomes" id="UP001596512">
    <property type="component" value="Unassembled WGS sequence"/>
</dbReference>
<dbReference type="Gene3D" id="3.30.1340.30">
    <property type="match status" value="1"/>
</dbReference>
<accession>A0ABW2TQ86</accession>
<dbReference type="EMBL" id="JBHTEY010000004">
    <property type="protein sequence ID" value="MFC7615398.1"/>
    <property type="molecule type" value="Genomic_DNA"/>
</dbReference>
<name>A0ABW2TQ86_9PSEU</name>
<proteinExistence type="predicted"/>
<evidence type="ECO:0000313" key="2">
    <source>
        <dbReference type="Proteomes" id="UP001596512"/>
    </source>
</evidence>
<evidence type="ECO:0000313" key="1">
    <source>
        <dbReference type="EMBL" id="MFC7615398.1"/>
    </source>
</evidence>
<gene>
    <name evidence="1" type="ORF">ACFQV2_19720</name>
</gene>
<organism evidence="1 2">
    <name type="scientific">Actinokineospora soli</name>
    <dbReference type="NCBI Taxonomy" id="1048753"/>
    <lineage>
        <taxon>Bacteria</taxon>
        <taxon>Bacillati</taxon>
        <taxon>Actinomycetota</taxon>
        <taxon>Actinomycetes</taxon>
        <taxon>Pseudonocardiales</taxon>
        <taxon>Pseudonocardiaceae</taxon>
        <taxon>Actinokineospora</taxon>
    </lineage>
</organism>
<comment type="caution">
    <text evidence="1">The sequence shown here is derived from an EMBL/GenBank/DDBJ whole genome shotgun (WGS) entry which is preliminary data.</text>
</comment>
<sequence>MTATLTRVPADRLSTATALLATVPGVDTSRVHAAEQDGAVVLVGRVQWSSEAAAIGAHLRRTPSLRDLHNRIGFHYDDDPHGRAWRFKVP</sequence>
<protein>
    <submittedName>
        <fullName evidence="1">BON domain-containing protein</fullName>
    </submittedName>
</protein>
<reference evidence="2" key="1">
    <citation type="journal article" date="2019" name="Int. J. Syst. Evol. Microbiol.">
        <title>The Global Catalogue of Microorganisms (GCM) 10K type strain sequencing project: providing services to taxonomists for standard genome sequencing and annotation.</title>
        <authorList>
            <consortium name="The Broad Institute Genomics Platform"/>
            <consortium name="The Broad Institute Genome Sequencing Center for Infectious Disease"/>
            <person name="Wu L."/>
            <person name="Ma J."/>
        </authorList>
    </citation>
    <scope>NUCLEOTIDE SEQUENCE [LARGE SCALE GENOMIC DNA]</scope>
    <source>
        <strain evidence="2">JCM 17695</strain>
    </source>
</reference>